<organism evidence="8 9">
    <name type="scientific">Bittarella massiliensis</name>
    <name type="common">ex Durand et al. 2017</name>
    <dbReference type="NCBI Taxonomy" id="1720313"/>
    <lineage>
        <taxon>Bacteria</taxon>
        <taxon>Bacillati</taxon>
        <taxon>Bacillota</taxon>
        <taxon>Clostridia</taxon>
        <taxon>Eubacteriales</taxon>
        <taxon>Oscillospiraceae</taxon>
        <taxon>Bittarella (ex Durand et al. 2017)</taxon>
    </lineage>
</organism>
<keyword evidence="10" id="KW-1185">Reference proteome</keyword>
<accession>A0AAQ1MEK7</accession>
<name>A0AAQ1MEK7_9FIRM</name>
<comment type="caution">
    <text evidence="8">The sequence shown here is derived from an EMBL/GenBank/DDBJ whole genome shotgun (WGS) entry which is preliminary data.</text>
</comment>
<dbReference type="Proteomes" id="UP000474718">
    <property type="component" value="Unassembled WGS sequence"/>
</dbReference>
<evidence type="ECO:0000313" key="9">
    <source>
        <dbReference type="Proteomes" id="UP000184089"/>
    </source>
</evidence>
<evidence type="ECO:0000256" key="3">
    <source>
        <dbReference type="ARBA" id="ARBA00022729"/>
    </source>
</evidence>
<feature type="chain" id="PRO_5043017542" evidence="5">
    <location>
        <begin position="21"/>
        <end position="266"/>
    </location>
</feature>
<dbReference type="PROSITE" id="PS01039">
    <property type="entry name" value="SBP_BACTERIAL_3"/>
    <property type="match status" value="1"/>
</dbReference>
<evidence type="ECO:0000256" key="1">
    <source>
        <dbReference type="ARBA" id="ARBA00004196"/>
    </source>
</evidence>
<evidence type="ECO:0000256" key="4">
    <source>
        <dbReference type="RuleBase" id="RU003744"/>
    </source>
</evidence>
<dbReference type="PANTHER" id="PTHR35936">
    <property type="entry name" value="MEMBRANE-BOUND LYTIC MUREIN TRANSGLYCOSYLASE F"/>
    <property type="match status" value="1"/>
</dbReference>
<dbReference type="SMART" id="SM00062">
    <property type="entry name" value="PBPb"/>
    <property type="match status" value="1"/>
</dbReference>
<reference evidence="9" key="1">
    <citation type="submission" date="2016-11" db="EMBL/GenBank/DDBJ databases">
        <authorList>
            <person name="Jaros S."/>
            <person name="Januszkiewicz K."/>
            <person name="Wedrychowicz H."/>
        </authorList>
    </citation>
    <scope>NUCLEOTIDE SEQUENCE [LARGE SCALE GENOMIC DNA]</scope>
    <source>
        <strain evidence="9">DSM 4029</strain>
    </source>
</reference>
<keyword evidence="3 5" id="KW-0732">Signal</keyword>
<dbReference type="Gene3D" id="3.40.190.10">
    <property type="entry name" value="Periplasmic binding protein-like II"/>
    <property type="match status" value="2"/>
</dbReference>
<dbReference type="AlphaFoldDB" id="A0AAQ1MEK7"/>
<dbReference type="Proteomes" id="UP000184089">
    <property type="component" value="Unassembled WGS sequence"/>
</dbReference>
<comment type="subcellular location">
    <subcellularLocation>
        <location evidence="1">Cell envelope</location>
    </subcellularLocation>
</comment>
<feature type="domain" description="Solute-binding protein family 3/N-terminal" evidence="6">
    <location>
        <begin position="45"/>
        <end position="266"/>
    </location>
</feature>
<feature type="signal peptide" evidence="5">
    <location>
        <begin position="1"/>
        <end position="20"/>
    </location>
</feature>
<evidence type="ECO:0000313" key="8">
    <source>
        <dbReference type="EMBL" id="SHG29490.1"/>
    </source>
</evidence>
<dbReference type="InterPro" id="IPR018313">
    <property type="entry name" value="SBP_3_CS"/>
</dbReference>
<dbReference type="EMBL" id="WWVX01000010">
    <property type="protein sequence ID" value="MZL70742.1"/>
    <property type="molecule type" value="Genomic_DNA"/>
</dbReference>
<dbReference type="RefSeq" id="WP_021658216.1">
    <property type="nucleotide sequence ID" value="NZ_FQVY01000003.1"/>
</dbReference>
<dbReference type="SUPFAM" id="SSF53850">
    <property type="entry name" value="Periplasmic binding protein-like II"/>
    <property type="match status" value="1"/>
</dbReference>
<gene>
    <name evidence="7" type="ORF">GT747_13380</name>
    <name evidence="8" type="ORF">SAMN05444424_2010</name>
</gene>
<dbReference type="GO" id="GO:0030313">
    <property type="term" value="C:cell envelope"/>
    <property type="evidence" value="ECO:0007669"/>
    <property type="project" value="UniProtKB-SubCell"/>
</dbReference>
<reference evidence="8" key="2">
    <citation type="submission" date="2016-11" db="EMBL/GenBank/DDBJ databases">
        <authorList>
            <person name="Varghese N."/>
            <person name="Submissions S."/>
        </authorList>
    </citation>
    <scope>NUCLEOTIDE SEQUENCE</scope>
    <source>
        <strain evidence="8">DSM 4029</strain>
    </source>
</reference>
<reference evidence="7 10" key="3">
    <citation type="journal article" date="2019" name="Nat. Med.">
        <title>A library of human gut bacterial isolates paired with longitudinal multiomics data enables mechanistic microbiome research.</title>
        <authorList>
            <person name="Poyet M."/>
            <person name="Groussin M."/>
            <person name="Gibbons S.M."/>
            <person name="Avila-Pacheco J."/>
            <person name="Jiang X."/>
            <person name="Kearney S.M."/>
            <person name="Perrotta A.R."/>
            <person name="Berdy B."/>
            <person name="Zhao S."/>
            <person name="Lieberman T.D."/>
            <person name="Swanson P.K."/>
            <person name="Smith M."/>
            <person name="Roesemann S."/>
            <person name="Alexander J.E."/>
            <person name="Rich S.A."/>
            <person name="Livny J."/>
            <person name="Vlamakis H."/>
            <person name="Clish C."/>
            <person name="Bullock K."/>
            <person name="Deik A."/>
            <person name="Scott J."/>
            <person name="Pierce K.A."/>
            <person name="Xavier R.J."/>
            <person name="Alm E.J."/>
        </authorList>
    </citation>
    <scope>NUCLEOTIDE SEQUENCE [LARGE SCALE GENOMIC DNA]</scope>
    <source>
        <strain evidence="7 10">BIOML-A2</strain>
    </source>
</reference>
<proteinExistence type="inferred from homology"/>
<comment type="similarity">
    <text evidence="2 4">Belongs to the bacterial solute-binding protein 3 family.</text>
</comment>
<evidence type="ECO:0000256" key="5">
    <source>
        <dbReference type="SAM" id="SignalP"/>
    </source>
</evidence>
<dbReference type="Pfam" id="PF00497">
    <property type="entry name" value="SBP_bac_3"/>
    <property type="match status" value="1"/>
</dbReference>
<dbReference type="EMBL" id="FQVY01000003">
    <property type="protein sequence ID" value="SHG29490.1"/>
    <property type="molecule type" value="Genomic_DNA"/>
</dbReference>
<dbReference type="PANTHER" id="PTHR35936:SF17">
    <property type="entry name" value="ARGININE-BINDING EXTRACELLULAR PROTEIN ARTP"/>
    <property type="match status" value="1"/>
</dbReference>
<protein>
    <submittedName>
        <fullName evidence="8">Amino acid ABC transporter substrate-binding protein, PAAT family</fullName>
    </submittedName>
    <submittedName>
        <fullName evidence="7">Transporter substrate-binding domain-containing protein</fullName>
    </submittedName>
</protein>
<evidence type="ECO:0000313" key="7">
    <source>
        <dbReference type="EMBL" id="MZL70742.1"/>
    </source>
</evidence>
<evidence type="ECO:0000259" key="6">
    <source>
        <dbReference type="SMART" id="SM00062"/>
    </source>
</evidence>
<sequence length="266" mass="28304">MNAIKKILATTLALSIGALSLVGCGGKKTEATGKAYDKEVMTPGKLVVGISADYPPYESLGTDGKVEGFDVDMANELAKYMGKDGKAIEVEFKNMDFHSIITALQAGQIDVGISAFTYDPERDCLFSDTYLISEQLVVVSKESGYKNLDDLTGKKIGAGTETTGAKAAEENIKDAKISSPGDYTVMFEALKTGALDAVVCDGQVAKNYVAANSSLEILGDPLVKEENQIIVKNGNNELLKEINSAIAQFLASDAPQQLKDKWGIEG</sequence>
<evidence type="ECO:0000313" key="10">
    <source>
        <dbReference type="Proteomes" id="UP000474718"/>
    </source>
</evidence>
<dbReference type="InterPro" id="IPR001638">
    <property type="entry name" value="Solute-binding_3/MltF_N"/>
</dbReference>
<dbReference type="PROSITE" id="PS51257">
    <property type="entry name" value="PROKAR_LIPOPROTEIN"/>
    <property type="match status" value="1"/>
</dbReference>
<evidence type="ECO:0000256" key="2">
    <source>
        <dbReference type="ARBA" id="ARBA00010333"/>
    </source>
</evidence>